<reference evidence="1 2" key="1">
    <citation type="submission" date="2018-04" db="EMBL/GenBank/DDBJ databases">
        <title>Serotype diversity and antimicrobial resistance among Salmonella enterica isolated from patients at an equine referral hospital.</title>
        <authorList>
            <person name="Leon I.M."/>
            <person name="Lawhon S.D."/>
            <person name="Norman K.N."/>
            <person name="Threadgill D.S."/>
            <person name="Ohta N."/>
            <person name="Vinasco J."/>
            <person name="Scott H.M."/>
        </authorList>
    </citation>
    <scope>NUCLEOTIDE SEQUENCE [LARGE SCALE GENOMIC DNA]</scope>
    <source>
        <strain evidence="1 2">230</strain>
    </source>
</reference>
<name>A0A2T8X945_SALET</name>
<protein>
    <submittedName>
        <fullName evidence="1">Uncharacterized protein</fullName>
    </submittedName>
</protein>
<evidence type="ECO:0000313" key="1">
    <source>
        <dbReference type="EMBL" id="PVJ47190.1"/>
    </source>
</evidence>
<comment type="caution">
    <text evidence="1">The sequence shown here is derived from an EMBL/GenBank/DDBJ whole genome shotgun (WGS) entry which is preliminary data.</text>
</comment>
<dbReference type="EMBL" id="QDLV01000009">
    <property type="protein sequence ID" value="PVJ47190.1"/>
    <property type="molecule type" value="Genomic_DNA"/>
</dbReference>
<dbReference type="Proteomes" id="UP000245551">
    <property type="component" value="Unassembled WGS sequence"/>
</dbReference>
<evidence type="ECO:0000313" key="2">
    <source>
        <dbReference type="Proteomes" id="UP000245551"/>
    </source>
</evidence>
<accession>A0A2T8X945</accession>
<organism evidence="1 2">
    <name type="scientific">Salmonella enterica subsp. enterica serovar Gaminara</name>
    <dbReference type="NCBI Taxonomy" id="913070"/>
    <lineage>
        <taxon>Bacteria</taxon>
        <taxon>Pseudomonadati</taxon>
        <taxon>Pseudomonadota</taxon>
        <taxon>Gammaproteobacteria</taxon>
        <taxon>Enterobacterales</taxon>
        <taxon>Enterobacteriaceae</taxon>
        <taxon>Salmonella</taxon>
    </lineage>
</organism>
<proteinExistence type="predicted"/>
<sequence length="313" mass="34852">MDAGSNSETNDMKFRIVYDGPALETHEMNVRDLAPALLSLSDALEEAGKTVYGNKTVVSVKVNASFKAGSFGIDLIASSTSWFKQAVDFFSGDSATAAANLIALIGFCPGPREKICKGLIQLVKWIGPREIKKLHNLPDSNVEIFVDDDSEIFDSKVIELYRNIKLRSSLQEVISKPLEQEGIDSFASTVDDGLTFMTIDKQEAHYFKVELPAESIISESTVEKALQIKNISFNEGSRWRFSDGSSSFLAEIKDQKFISDIDNNTLNFSKGDMLLVDLKVTQYMIGDAIKTTFEIEHVKKQLNPQRQIDLPFE</sequence>
<dbReference type="AlphaFoldDB" id="A0A2T8X945"/>
<dbReference type="RefSeq" id="WP_070804622.1">
    <property type="nucleotide sequence ID" value="NZ_QDLV01000009.1"/>
</dbReference>
<gene>
    <name evidence="1" type="ORF">C4855_12015</name>
</gene>